<gene>
    <name evidence="2" type="ORF">LVJ82_14340</name>
</gene>
<dbReference type="InterPro" id="IPR013216">
    <property type="entry name" value="Methyltransf_11"/>
</dbReference>
<dbReference type="GO" id="GO:0008168">
    <property type="term" value="F:methyltransferase activity"/>
    <property type="evidence" value="ECO:0007669"/>
    <property type="project" value="UniProtKB-KW"/>
</dbReference>
<keyword evidence="3" id="KW-1185">Reference proteome</keyword>
<evidence type="ECO:0000313" key="2">
    <source>
        <dbReference type="EMBL" id="UOO88633.1"/>
    </source>
</evidence>
<organism evidence="2 3">
    <name type="scientific">Vitreoscilla massiliensis</name>
    <dbReference type="NCBI Taxonomy" id="1689272"/>
    <lineage>
        <taxon>Bacteria</taxon>
        <taxon>Pseudomonadati</taxon>
        <taxon>Pseudomonadota</taxon>
        <taxon>Betaproteobacteria</taxon>
        <taxon>Neisseriales</taxon>
        <taxon>Neisseriaceae</taxon>
        <taxon>Vitreoscilla</taxon>
    </lineage>
</organism>
<dbReference type="Proteomes" id="UP000832011">
    <property type="component" value="Chromosome"/>
</dbReference>
<protein>
    <submittedName>
        <fullName evidence="2">Methyltransferase domain-containing protein</fullName>
    </submittedName>
</protein>
<keyword evidence="2" id="KW-0808">Transferase</keyword>
<dbReference type="Pfam" id="PF08241">
    <property type="entry name" value="Methyltransf_11"/>
    <property type="match status" value="1"/>
</dbReference>
<sequence>MKLNQIPLQNWLLKHAYGQEVAAQIGQQLQHLTGKQHYAHVLQLGLPEITLLPESQYEHLHVAAETRAPIIAEWERLPFATESMDLVILPFVLSQHPNAHAVLREAQRVVCGYGQILVLDLNPHSLWRLRGKRLQAATACTHIHTVTPRRLADWLQLLDMQPQMSRYINYLPLCDTPLQAQKWQWLEAAGNRWWPQAAAMYAMLAVKQTVYLRPLLKDNKRPERDKDVVLNPISVRKPD</sequence>
<dbReference type="InterPro" id="IPR029063">
    <property type="entry name" value="SAM-dependent_MTases_sf"/>
</dbReference>
<evidence type="ECO:0000313" key="3">
    <source>
        <dbReference type="Proteomes" id="UP000832011"/>
    </source>
</evidence>
<dbReference type="Gene3D" id="3.40.50.150">
    <property type="entry name" value="Vaccinia Virus protein VP39"/>
    <property type="match status" value="1"/>
</dbReference>
<dbReference type="RefSeq" id="WP_058357679.1">
    <property type="nucleotide sequence ID" value="NZ_CABKVG010000010.1"/>
</dbReference>
<accession>A0ABY4DZY9</accession>
<keyword evidence="2" id="KW-0489">Methyltransferase</keyword>
<dbReference type="GO" id="GO:0032259">
    <property type="term" value="P:methylation"/>
    <property type="evidence" value="ECO:0007669"/>
    <property type="project" value="UniProtKB-KW"/>
</dbReference>
<reference evidence="2 3" key="1">
    <citation type="journal article" date="2022" name="Res Sq">
        <title>Evolution of multicellular longitudinally dividing oral cavity symbionts (Neisseriaceae).</title>
        <authorList>
            <person name="Nyongesa S."/>
            <person name="Weber P."/>
            <person name="Bernet E."/>
            <person name="Pullido F."/>
            <person name="Nieckarz M."/>
            <person name="Delaby M."/>
            <person name="Nieves C."/>
            <person name="Viehboeck T."/>
            <person name="Krause N."/>
            <person name="Rivera-Millot A."/>
            <person name="Nakamura A."/>
            <person name="Vischer N."/>
            <person name="VanNieuwenhze M."/>
            <person name="Brun Y."/>
            <person name="Cava F."/>
            <person name="Bulgheresi S."/>
            <person name="Veyrier F."/>
        </authorList>
    </citation>
    <scope>NUCLEOTIDE SEQUENCE [LARGE SCALE GENOMIC DNA]</scope>
    <source>
        <strain evidence="2 3">SN4</strain>
    </source>
</reference>
<evidence type="ECO:0000259" key="1">
    <source>
        <dbReference type="Pfam" id="PF08241"/>
    </source>
</evidence>
<name>A0ABY4DZY9_9NEIS</name>
<dbReference type="EMBL" id="CP091511">
    <property type="protein sequence ID" value="UOO88633.1"/>
    <property type="molecule type" value="Genomic_DNA"/>
</dbReference>
<feature type="domain" description="Methyltransferase type 11" evidence="1">
    <location>
        <begin position="70"/>
        <end position="117"/>
    </location>
</feature>
<dbReference type="SUPFAM" id="SSF53335">
    <property type="entry name" value="S-adenosyl-L-methionine-dependent methyltransferases"/>
    <property type="match status" value="1"/>
</dbReference>
<proteinExistence type="predicted"/>